<organism evidence="2 3">
    <name type="scientific">Polypedilum vanderplanki</name>
    <name type="common">Sleeping chironomid midge</name>
    <dbReference type="NCBI Taxonomy" id="319348"/>
    <lineage>
        <taxon>Eukaryota</taxon>
        <taxon>Metazoa</taxon>
        <taxon>Ecdysozoa</taxon>
        <taxon>Arthropoda</taxon>
        <taxon>Hexapoda</taxon>
        <taxon>Insecta</taxon>
        <taxon>Pterygota</taxon>
        <taxon>Neoptera</taxon>
        <taxon>Endopterygota</taxon>
        <taxon>Diptera</taxon>
        <taxon>Nematocera</taxon>
        <taxon>Chironomoidea</taxon>
        <taxon>Chironomidae</taxon>
        <taxon>Chironominae</taxon>
        <taxon>Polypedilum</taxon>
        <taxon>Polypedilum</taxon>
    </lineage>
</organism>
<dbReference type="SMART" id="SM00248">
    <property type="entry name" value="ANK"/>
    <property type="match status" value="4"/>
</dbReference>
<dbReference type="PROSITE" id="PS50088">
    <property type="entry name" value="ANK_REPEAT"/>
    <property type="match status" value="1"/>
</dbReference>
<comment type="caution">
    <text evidence="2">The sequence shown here is derived from an EMBL/GenBank/DDBJ whole genome shotgun (WGS) entry which is preliminary data.</text>
</comment>
<protein>
    <recommendedName>
        <fullName evidence="4">NACHT domain-containing protein</fullName>
    </recommendedName>
</protein>
<gene>
    <name evidence="2" type="ORF">PVAND_015026</name>
</gene>
<dbReference type="SUPFAM" id="SSF52540">
    <property type="entry name" value="P-loop containing nucleoside triphosphate hydrolases"/>
    <property type="match status" value="1"/>
</dbReference>
<evidence type="ECO:0008006" key="4">
    <source>
        <dbReference type="Google" id="ProtNLM"/>
    </source>
</evidence>
<evidence type="ECO:0000256" key="1">
    <source>
        <dbReference type="PROSITE-ProRule" id="PRU00023"/>
    </source>
</evidence>
<accession>A0A9J6BBT6</accession>
<dbReference type="Proteomes" id="UP001107558">
    <property type="component" value="Chromosome 4"/>
</dbReference>
<reference evidence="2" key="1">
    <citation type="submission" date="2021-03" db="EMBL/GenBank/DDBJ databases">
        <title>Chromosome level genome of the anhydrobiotic midge Polypedilum vanderplanki.</title>
        <authorList>
            <person name="Yoshida Y."/>
            <person name="Kikawada T."/>
            <person name="Gusev O."/>
        </authorList>
    </citation>
    <scope>NUCLEOTIDE SEQUENCE</scope>
    <source>
        <strain evidence="2">NIAS01</strain>
        <tissue evidence="2">Whole body or cell culture</tissue>
    </source>
</reference>
<dbReference type="Pfam" id="PF00023">
    <property type="entry name" value="Ank"/>
    <property type="match status" value="1"/>
</dbReference>
<dbReference type="InterPro" id="IPR002110">
    <property type="entry name" value="Ankyrin_rpt"/>
</dbReference>
<keyword evidence="3" id="KW-1185">Reference proteome</keyword>
<evidence type="ECO:0000313" key="3">
    <source>
        <dbReference type="Proteomes" id="UP001107558"/>
    </source>
</evidence>
<dbReference type="InterPro" id="IPR027417">
    <property type="entry name" value="P-loop_NTPase"/>
</dbReference>
<keyword evidence="1" id="KW-0040">ANK repeat</keyword>
<dbReference type="EMBL" id="JADBJN010000004">
    <property type="protein sequence ID" value="KAG5667024.1"/>
    <property type="molecule type" value="Genomic_DNA"/>
</dbReference>
<evidence type="ECO:0000313" key="2">
    <source>
        <dbReference type="EMBL" id="KAG5667024.1"/>
    </source>
</evidence>
<proteinExistence type="predicted"/>
<dbReference type="InterPro" id="IPR036770">
    <property type="entry name" value="Ankyrin_rpt-contain_sf"/>
</dbReference>
<sequence>MQEIYELHSGTDNFEIKFIISTTFDELTRKNKVKKFKMFNQKSSKTPTIKIARLIIKKSESKKLTEADYNEIQRMLPSTNVNIQIKNLKNDTLLHLAVRMKDEKLFEMLLNENGDVMINNKDGESVLDLAKKLKCEEIVELVEAKLNQINAGIVHIKDDESHCIEIKSQMLLDRKKIKYLKVIKVKDFKELFAINENFCDIFPNLFAIKIDCSDDCDENVLLNQISQKFNDNRPMLINFIKTSSYFFRQVNSNFFENENLPEFHTVYSLIHNQGQTFDIRKSVIEKNDILAMRFLKIFKVANEHKLIMDSINFGTFEMFLASVNFPFNGNQENFIPEIADLMTKVFDADQSILKFSILHEKVEIFDFLINNFKNLFSLLPFDHKKSIINLTVDKNLNEFLLRLLKIDFPFPDSEIKNLSDDIRSLIEEREIFHSSDINAIKTVIKIIKNQKDSFIRVGFGSNNHSALYNAIKNNNYKVYGYLLSIGFICKNINEENEISKIINELPDEKQNKIKQYIGLKNIENAKLDRRRFLIKLATKFAIYGFYENDLMYDEKFNLILEYLIELSKIPEINSLLEFCEQIESLRVGVDFENDGLLKFEPSSDDSWGVSYCDTKLVFVASTKKTKIIETIVHELLHIALEYYYENDSKPYFQFDVENERKFKKIVADIQNNLKENSDDECLRAYEILVAYKNDEEKLKELKLKYEDLFEFSKNFITNALKIDEVKIRFKIRNLNKYIGLLQDIEASPLKLSKHKKRIEKIKKILKSENNFLIVSNIPILTLIELKKYLEVSQYLLFDAWNIFVQPASLENEKVYSDFQDNLFKLENISFNLIVDFSQNTNIRAIQNNSKSIFITSTENHVKVQRILEENNVFYYEDILNYSFNDLTFLSQENFLRSQVKFQEKFASLSKLIDEKFMQEDAANELFINLCNQKLISINSTNFFPDDYFVERSFVLSPGEVLLLKIPPSRINQFQKIQPVYDPYSKILKHINVQITQEFEYDMNRFLLLIENEKIILISDIGGSGKSRILKKIFNIFVKSSDKWVIFISLPEYLKKLKTFTENLTFKNFFEQVLSKKFKNFEKEIFYQYYKKGNVKIFMDGFDEISPKCKEKGLEIIKSIINTKKQNQLWISTRKHLEIDLQKILGTKMVFYLKPLDQEGQKEFLIKYWKFKKIDKFDLEKNANEIVTKFSGLQSQRRNFIGIMQQLKILADIYKDNDEISVDSIENLTMYQIYEHSVEDYIKKWQSSELGKEEDRKTHFGLKKTANFQTVHQYYALLKHLDETRVKKLFENEGKIWDLETVARGAIITYFKSTETTIFIHATYVDYFTANFLLQALDNDIEFENLAQFFLDTLCDWQKATIQMFINDKLEEINISDEKIKQFVEILEKSSKYDWLASSVVNSYHKNFDFFIKIIENLSNNQKIQNISPHLVLCLGKNSLHVDEKMFDKIFNLFTNFDNQTFIEGIKTGSANGFTIAHYFFKNNFNVRMMKKLMSEIIQRSDGNENDVQEIILGTKVPKTFEAFLPINSIIMHAKENDLEKLIYFWELHENFVDADIKKFIYENILINISMASNEKIFDYFYEKIKKLPDLKFAEMIKESLIFFAENIRKPIHETLWKYLKIEESEGNLKIKELLSNFYQNENYLQRLVYFNISDEVLELTITEIMKNVENPLEILMSKNKRKMNLLQLSLFELRPITFLEVLFKLLFEYCGREKFKQLLLDDSAGESLIVTASIKSSFDVFRLIEDFMEKCKITDDEFKICIADGRDGKNYKNFLILPTKNNISLDVHKYFWILAEKFYKDDLKRFVTEKVDKKLKLLAIAVKFNTIEIIDFIWSKIKEILPEKSSQRKYLKSAAGKTTNLYEIAVNENKFNSVIWVQNVCEEYGI</sequence>
<feature type="repeat" description="ANK" evidence="1">
    <location>
        <begin position="89"/>
        <end position="121"/>
    </location>
</feature>
<name>A0A9J6BBT6_POLVA</name>
<dbReference type="OrthoDB" id="7739966at2759"/>
<dbReference type="SUPFAM" id="SSF48403">
    <property type="entry name" value="Ankyrin repeat"/>
    <property type="match status" value="1"/>
</dbReference>
<dbReference type="Gene3D" id="1.25.40.20">
    <property type="entry name" value="Ankyrin repeat-containing domain"/>
    <property type="match status" value="1"/>
</dbReference>